<organism evidence="2 3">
    <name type="scientific">Pseudoduganella flava</name>
    <dbReference type="NCBI Taxonomy" id="871742"/>
    <lineage>
        <taxon>Bacteria</taxon>
        <taxon>Pseudomonadati</taxon>
        <taxon>Pseudomonadota</taxon>
        <taxon>Betaproteobacteria</taxon>
        <taxon>Burkholderiales</taxon>
        <taxon>Oxalobacteraceae</taxon>
        <taxon>Telluria group</taxon>
        <taxon>Pseudoduganella</taxon>
    </lineage>
</organism>
<dbReference type="OrthoDB" id="8731502at2"/>
<dbReference type="EMBL" id="VLKW01000002">
    <property type="protein sequence ID" value="TWI50082.1"/>
    <property type="molecule type" value="Genomic_DNA"/>
</dbReference>
<sequence>MPKLNRFGNREEFLQRYLKPLLVEPLEARLNASPDYVQTLPAGAVVDRDGGLDAKSGAGGRTGERARFVGTANGWNYRDQVLLRWQLPGDVTHHRESEQDQHYTVTMTDQPDLSGVLRPTIDLHASLMRYERDALGRPGADGAQAELGKAWARVTLQWSLRLQLVEGVGGQVHLVSRARKAPPVTDAGKAGAYIVADPLAHLLNVPRLAHGWEHGTASLAAVQDYLVARLAAAIEPTLANHAHV</sequence>
<reference evidence="2" key="2">
    <citation type="submission" date="2019-07" db="EMBL/GenBank/DDBJ databases">
        <authorList>
            <person name="Whitman W."/>
            <person name="Huntemann M."/>
            <person name="Clum A."/>
            <person name="Pillay M."/>
            <person name="Palaniappan K."/>
            <person name="Varghese N."/>
            <person name="Mikhailova N."/>
            <person name="Stamatis D."/>
            <person name="Reddy T."/>
            <person name="Daum C."/>
            <person name="Shapiro N."/>
            <person name="Ivanova N."/>
            <person name="Kyrpides N."/>
            <person name="Woyke T."/>
        </authorList>
    </citation>
    <scope>NUCLEOTIDE SEQUENCE</scope>
    <source>
        <strain evidence="2">CGMCC 1.10685</strain>
    </source>
</reference>
<dbReference type="Proteomes" id="UP000315112">
    <property type="component" value="Unassembled WGS sequence"/>
</dbReference>
<evidence type="ECO:0000313" key="4">
    <source>
        <dbReference type="Proteomes" id="UP000437862"/>
    </source>
</evidence>
<keyword evidence="4" id="KW-1185">Reference proteome</keyword>
<name>A0A562Q065_9BURK</name>
<evidence type="ECO:0000313" key="1">
    <source>
        <dbReference type="EMBL" id="QGZ38373.1"/>
    </source>
</evidence>
<gene>
    <name evidence="1" type="ORF">GO485_04440</name>
    <name evidence="2" type="ORF">IP92_01309</name>
</gene>
<proteinExistence type="predicted"/>
<evidence type="ECO:0000313" key="3">
    <source>
        <dbReference type="Proteomes" id="UP000315112"/>
    </source>
</evidence>
<dbReference type="EMBL" id="CP046904">
    <property type="protein sequence ID" value="QGZ38373.1"/>
    <property type="molecule type" value="Genomic_DNA"/>
</dbReference>
<dbReference type="AlphaFoldDB" id="A0A562Q065"/>
<evidence type="ECO:0000313" key="2">
    <source>
        <dbReference type="EMBL" id="TWI50082.1"/>
    </source>
</evidence>
<reference evidence="1 4" key="3">
    <citation type="submission" date="2019-12" db="EMBL/GenBank/DDBJ databases">
        <title>Draft Genome Sequences of Six Type Strains of the Genus Massilia.</title>
        <authorList>
            <person name="Miess H."/>
            <person name="Frediansyah A."/>
            <person name="Goeker M."/>
            <person name="Gross H."/>
        </authorList>
    </citation>
    <scope>NUCLEOTIDE SEQUENCE [LARGE SCALE GENOMIC DNA]</scope>
    <source>
        <strain evidence="1 4">DSM 26639</strain>
    </source>
</reference>
<dbReference type="Proteomes" id="UP000437862">
    <property type="component" value="Chromosome"/>
</dbReference>
<reference evidence="2 3" key="1">
    <citation type="journal article" date="2015" name="Stand. Genomic Sci.">
        <title>Genomic Encyclopedia of Bacterial and Archaeal Type Strains, Phase III: the genomes of soil and plant-associated and newly described type strains.</title>
        <authorList>
            <person name="Whitman W.B."/>
            <person name="Woyke T."/>
            <person name="Klenk H.P."/>
            <person name="Zhou Y."/>
            <person name="Lilburn T.G."/>
            <person name="Beck B.J."/>
            <person name="De Vos P."/>
            <person name="Vandamme P."/>
            <person name="Eisen J.A."/>
            <person name="Garrity G."/>
            <person name="Hugenholtz P."/>
            <person name="Kyrpides N.C."/>
        </authorList>
    </citation>
    <scope>NUCLEOTIDE SEQUENCE [LARGE SCALE GENOMIC DNA]</scope>
    <source>
        <strain evidence="2 3">CGMCC 1.10685</strain>
    </source>
</reference>
<dbReference type="RefSeq" id="WP_145873720.1">
    <property type="nucleotide sequence ID" value="NZ_CP046904.1"/>
</dbReference>
<protein>
    <submittedName>
        <fullName evidence="2">Uncharacterized protein</fullName>
    </submittedName>
</protein>
<accession>A0A562Q065</accession>